<dbReference type="PANTHER" id="PTHR16305:SF35">
    <property type="entry name" value="TRANSCRIPTIONAL ACTIVATOR DOMAIN"/>
    <property type="match status" value="1"/>
</dbReference>
<proteinExistence type="predicted"/>
<accession>A0A4Q7IYW4</accession>
<keyword evidence="2" id="KW-0067">ATP-binding</keyword>
<dbReference type="GO" id="GO:0003677">
    <property type="term" value="F:DNA binding"/>
    <property type="evidence" value="ECO:0007669"/>
    <property type="project" value="InterPro"/>
</dbReference>
<dbReference type="AlphaFoldDB" id="A0A4Q7IYW4"/>
<dbReference type="SUPFAM" id="SSF46894">
    <property type="entry name" value="C-terminal effector domain of the bipartite response regulators"/>
    <property type="match status" value="1"/>
</dbReference>
<protein>
    <submittedName>
        <fullName evidence="4">Helix-turn-helix transcriptional regulator</fullName>
    </submittedName>
</protein>
<dbReference type="GO" id="GO:0005524">
    <property type="term" value="F:ATP binding"/>
    <property type="evidence" value="ECO:0007669"/>
    <property type="project" value="UniProtKB-KW"/>
</dbReference>
<feature type="domain" description="HTH luxR-type" evidence="3">
    <location>
        <begin position="828"/>
        <end position="893"/>
    </location>
</feature>
<keyword evidence="1" id="KW-0547">Nucleotide-binding</keyword>
<gene>
    <name evidence="4" type="ORF">EWH70_29820</name>
</gene>
<dbReference type="EMBL" id="SFCC01000018">
    <property type="protein sequence ID" value="RZQ60190.1"/>
    <property type="molecule type" value="Genomic_DNA"/>
</dbReference>
<reference evidence="4 5" key="1">
    <citation type="submission" date="2019-02" db="EMBL/GenBank/DDBJ databases">
        <title>Draft genome sequence of Amycolatopsis sp. 8-3EHSu isolated from roots of Suaeda maritima.</title>
        <authorList>
            <person name="Duangmal K."/>
            <person name="Chantavorakit T."/>
        </authorList>
    </citation>
    <scope>NUCLEOTIDE SEQUENCE [LARGE SCALE GENOMIC DNA]</scope>
    <source>
        <strain evidence="4 5">8-3EHSu</strain>
    </source>
</reference>
<dbReference type="InterPro" id="IPR041664">
    <property type="entry name" value="AAA_16"/>
</dbReference>
<evidence type="ECO:0000313" key="5">
    <source>
        <dbReference type="Proteomes" id="UP000292003"/>
    </source>
</evidence>
<dbReference type="Gene3D" id="1.10.10.10">
    <property type="entry name" value="Winged helix-like DNA-binding domain superfamily/Winged helix DNA-binding domain"/>
    <property type="match status" value="1"/>
</dbReference>
<dbReference type="OrthoDB" id="3178131at2"/>
<dbReference type="Pfam" id="PF13191">
    <property type="entry name" value="AAA_16"/>
    <property type="match status" value="1"/>
</dbReference>
<evidence type="ECO:0000256" key="1">
    <source>
        <dbReference type="ARBA" id="ARBA00022741"/>
    </source>
</evidence>
<dbReference type="CDD" id="cd06170">
    <property type="entry name" value="LuxR_C_like"/>
    <property type="match status" value="1"/>
</dbReference>
<dbReference type="RefSeq" id="WP_130478891.1">
    <property type="nucleotide sequence ID" value="NZ_SFCC01000018.1"/>
</dbReference>
<dbReference type="InterPro" id="IPR000792">
    <property type="entry name" value="Tscrpt_reg_LuxR_C"/>
</dbReference>
<dbReference type="GO" id="GO:0004016">
    <property type="term" value="F:adenylate cyclase activity"/>
    <property type="evidence" value="ECO:0007669"/>
    <property type="project" value="TreeGrafter"/>
</dbReference>
<dbReference type="PROSITE" id="PS50043">
    <property type="entry name" value="HTH_LUXR_2"/>
    <property type="match status" value="1"/>
</dbReference>
<evidence type="ECO:0000259" key="3">
    <source>
        <dbReference type="PROSITE" id="PS50043"/>
    </source>
</evidence>
<comment type="caution">
    <text evidence="4">The sequence shown here is derived from an EMBL/GenBank/DDBJ whole genome shotgun (WGS) entry which is preliminary data.</text>
</comment>
<dbReference type="Pfam" id="PF00196">
    <property type="entry name" value="GerE"/>
    <property type="match status" value="1"/>
</dbReference>
<dbReference type="InterPro" id="IPR027417">
    <property type="entry name" value="P-loop_NTPase"/>
</dbReference>
<dbReference type="InterPro" id="IPR036388">
    <property type="entry name" value="WH-like_DNA-bd_sf"/>
</dbReference>
<dbReference type="InterPro" id="IPR016032">
    <property type="entry name" value="Sig_transdc_resp-reg_C-effctor"/>
</dbReference>
<evidence type="ECO:0000256" key="2">
    <source>
        <dbReference type="ARBA" id="ARBA00022840"/>
    </source>
</evidence>
<dbReference type="GO" id="GO:0006355">
    <property type="term" value="P:regulation of DNA-templated transcription"/>
    <property type="evidence" value="ECO:0007669"/>
    <property type="project" value="InterPro"/>
</dbReference>
<dbReference type="Proteomes" id="UP000292003">
    <property type="component" value="Unassembled WGS sequence"/>
</dbReference>
<dbReference type="SMART" id="SM00421">
    <property type="entry name" value="HTH_LUXR"/>
    <property type="match status" value="1"/>
</dbReference>
<keyword evidence="5" id="KW-1185">Reference proteome</keyword>
<organism evidence="4 5">
    <name type="scientific">Amycolatopsis suaedae</name>
    <dbReference type="NCBI Taxonomy" id="2510978"/>
    <lineage>
        <taxon>Bacteria</taxon>
        <taxon>Bacillati</taxon>
        <taxon>Actinomycetota</taxon>
        <taxon>Actinomycetes</taxon>
        <taxon>Pseudonocardiales</taxon>
        <taxon>Pseudonocardiaceae</taxon>
        <taxon>Amycolatopsis</taxon>
    </lineage>
</organism>
<dbReference type="GO" id="GO:0005737">
    <property type="term" value="C:cytoplasm"/>
    <property type="evidence" value="ECO:0007669"/>
    <property type="project" value="TreeGrafter"/>
</dbReference>
<name>A0A4Q7IYW4_9PSEU</name>
<dbReference type="PANTHER" id="PTHR16305">
    <property type="entry name" value="TESTICULAR SOLUBLE ADENYLYL CYCLASE"/>
    <property type="match status" value="1"/>
</dbReference>
<sequence>MLLERESELALLAAAGSGSALAITGPPGIGRSALLGTLADADAWVLRADCTVLERDYQLGVVSQLCGPLLAGLGESRLRHYFRGPAAPLRDLDSPGTPAAETVLAGLSALLGHLGEDRPVRVLVDDLQWADRLSLTALGFLAKRLTGTPVLLACTVTEGVPCADSTLLQDVLAAARHVRPGPLSVDAVGALLGDGSAELAATCHRITGGNPAAVLTVADGLAGVEPAGDIQRLLTGHRLSTLATQHEHAGELARAMAVLGAAPAEPALLAELAGLDEIEFKSALHTLDGLGLLAPGGPPRFAYAGLADAIAATLPVAERGRLHGRAALLLHEAGAGATEVADQLVALTSVTEEWQVDVLRLAAGAALDSGDPEAATRYLRCALLSCPHGGTRRARLLVDLAAAERGLDLGAAVSHVSQALLETESPDDRVDAVLRIPPALARTVPALGDLVRSAAGRAGPVTGSRALRLEARLRALDIHRATRLTDAVHRLGELEAGGLPLADPAGRELVSVLVFAAAVGGSLPAAEVARLGAEVLEYEPGAPDNAYTAMPLLVPALVAADALDDLLPWLRHTWTAAERRPYPGERASAAASLAAALHAAGRSAEAVNLAATAQEQAGESWPEVTLLAARTRAAVALSTQDTELADAVLAAIRDCADPRAALLDRMLRGLLDAVRGDLASAVDRFLDCGQRLARWGWINPALYPWRPWAAALLHRQGEREASLSLARAELDDARAWGAPAAHGKALCLLGMLTDGEEGTGLLRAARRTLAGSADRLEYARAGILLARRLPGTGEAGEIRAEADAVAADLDCRWAEVETELCGPVLEVSRSGRAGLSKAEDGVVDLVVRGWTNQRIADELGVTRRAVEKNLTSAYRKLAVSGRRELVAKLGARH</sequence>
<evidence type="ECO:0000313" key="4">
    <source>
        <dbReference type="EMBL" id="RZQ60190.1"/>
    </source>
</evidence>
<dbReference type="SUPFAM" id="SSF52540">
    <property type="entry name" value="P-loop containing nucleoside triphosphate hydrolases"/>
    <property type="match status" value="1"/>
</dbReference>